<sequence length="609" mass="69752">MKDAPGRSILTVKYPELIDFADAKDFKNEEEDLAIEEDVVDRVLHCLDEFPTIPEYASLLKLEALECVSIGDLLRAFNLLSNAHGVRFRQDFVCVRKEKIWRQNRDHAKVESSENTRVAEQNMKFCENFDHEFDIYREVQKVIPKHWAVLQISRHGIYPSDPTDTPRLILSRVTRGDPPLVTEVRVTPTEMAELSVLEFHQEVVELNDQVSMFCKKNDTDNDSAEIRQQRKDKRKEYVEHRVNVDHKLSQMLKFMESAWIRRWMVVCYFLGILADDKPEYKQKRKAVIAQQLKTAANEVTDPVIMQRLLRPSHSQVDLLDKLICNRHSLHSQSEFLDGVTEILDLFDELKLATTITTRLRRLPSRDHASFPLPPSSVSTSKQNKGDRPPAGGRQKTSKLVRGPVILVLDTSIHQLPWEALPMVKNQCFTRIPCIHYMLDRLSLHSTPTVSPDNVYFLANPDGTLPDVETRMMPYFNAHPNWSGVKRVIPTEEEFSKILSERDIFIYCGHGSGCNYFPIQSILKCDVRAVGLLFGCSSSALDQQGVISDPSGVSFAYLAAGSPAVVGMLTSVTDRETDDITNRDDFRTDLLPRFLNTLRHEFRFRRGVKV</sequence>
<organism evidence="6">
    <name type="scientific">Cyprideis torosa</name>
    <dbReference type="NCBI Taxonomy" id="163714"/>
    <lineage>
        <taxon>Eukaryota</taxon>
        <taxon>Metazoa</taxon>
        <taxon>Ecdysozoa</taxon>
        <taxon>Arthropoda</taxon>
        <taxon>Crustacea</taxon>
        <taxon>Oligostraca</taxon>
        <taxon>Ostracoda</taxon>
        <taxon>Podocopa</taxon>
        <taxon>Podocopida</taxon>
        <taxon>Cytherocopina</taxon>
        <taxon>Cytheroidea</taxon>
        <taxon>Cytherideidae</taxon>
        <taxon>Cyprideis</taxon>
    </lineage>
</organism>
<evidence type="ECO:0000313" key="6">
    <source>
        <dbReference type="EMBL" id="CAD7230210.1"/>
    </source>
</evidence>
<dbReference type="GO" id="GO:0004197">
    <property type="term" value="F:cysteine-type endopeptidase activity"/>
    <property type="evidence" value="ECO:0007669"/>
    <property type="project" value="InterPro"/>
</dbReference>
<dbReference type="InterPro" id="IPR030397">
    <property type="entry name" value="SEPARIN_core_dom"/>
</dbReference>
<dbReference type="EC" id="3.4.22.49" evidence="2"/>
<evidence type="ECO:0000256" key="5">
    <source>
        <dbReference type="SAM" id="MobiDB-lite"/>
    </source>
</evidence>
<dbReference type="OrthoDB" id="10255632at2759"/>
<gene>
    <name evidence="6" type="ORF">CTOB1V02_LOCUS8072</name>
</gene>
<keyword evidence="4" id="KW-0159">Chromosome partition</keyword>
<dbReference type="AlphaFoldDB" id="A0A7R8WJL1"/>
<evidence type="ECO:0000256" key="2">
    <source>
        <dbReference type="ARBA" id="ARBA00012489"/>
    </source>
</evidence>
<dbReference type="GO" id="GO:0005737">
    <property type="term" value="C:cytoplasm"/>
    <property type="evidence" value="ECO:0007669"/>
    <property type="project" value="TreeGrafter"/>
</dbReference>
<comment type="catalytic activity">
    <reaction evidence="1">
        <text>All bonds known to be hydrolyzed by this endopeptidase have arginine in P1 and an acidic residue in P4. P6 is often occupied by an acidic residue or by a hydroxy-amino-acid residue, the phosphorylation of which enhances cleavage.</text>
        <dbReference type="EC" id="3.4.22.49"/>
    </reaction>
</comment>
<keyword evidence="3" id="KW-0378">Hydrolase</keyword>
<dbReference type="PROSITE" id="PS51700">
    <property type="entry name" value="SEPARIN"/>
    <property type="match status" value="1"/>
</dbReference>
<evidence type="ECO:0000256" key="4">
    <source>
        <dbReference type="ARBA" id="ARBA00022829"/>
    </source>
</evidence>
<dbReference type="InterPro" id="IPR005314">
    <property type="entry name" value="Peptidase_C50"/>
</dbReference>
<feature type="region of interest" description="Disordered" evidence="5">
    <location>
        <begin position="365"/>
        <end position="396"/>
    </location>
</feature>
<proteinExistence type="predicted"/>
<protein>
    <recommendedName>
        <fullName evidence="2">separase</fullName>
        <ecNumber evidence="2">3.4.22.49</ecNumber>
    </recommendedName>
</protein>
<dbReference type="EMBL" id="OB662537">
    <property type="protein sequence ID" value="CAD7230210.1"/>
    <property type="molecule type" value="Genomic_DNA"/>
</dbReference>
<dbReference type="GO" id="GO:0006508">
    <property type="term" value="P:proteolysis"/>
    <property type="evidence" value="ECO:0007669"/>
    <property type="project" value="InterPro"/>
</dbReference>
<evidence type="ECO:0000256" key="3">
    <source>
        <dbReference type="ARBA" id="ARBA00022801"/>
    </source>
</evidence>
<dbReference type="GO" id="GO:0072686">
    <property type="term" value="C:mitotic spindle"/>
    <property type="evidence" value="ECO:0007669"/>
    <property type="project" value="TreeGrafter"/>
</dbReference>
<reference evidence="6" key="1">
    <citation type="submission" date="2020-11" db="EMBL/GenBank/DDBJ databases">
        <authorList>
            <person name="Tran Van P."/>
        </authorList>
    </citation>
    <scope>NUCLEOTIDE SEQUENCE</scope>
</reference>
<dbReference type="Pfam" id="PF03568">
    <property type="entry name" value="Separin_C"/>
    <property type="match status" value="1"/>
</dbReference>
<dbReference type="PANTHER" id="PTHR12792:SF0">
    <property type="entry name" value="SEPARIN"/>
    <property type="match status" value="1"/>
</dbReference>
<name>A0A7R8WJL1_9CRUS</name>
<accession>A0A7R8WJL1</accession>
<evidence type="ECO:0000256" key="1">
    <source>
        <dbReference type="ARBA" id="ARBA00000451"/>
    </source>
</evidence>
<dbReference type="PANTHER" id="PTHR12792">
    <property type="entry name" value="EXTRA SPINDLE POLES 1-RELATED"/>
    <property type="match status" value="1"/>
</dbReference>
<dbReference type="GO" id="GO:0051307">
    <property type="term" value="P:meiotic chromosome separation"/>
    <property type="evidence" value="ECO:0007669"/>
    <property type="project" value="TreeGrafter"/>
</dbReference>
<dbReference type="GO" id="GO:0005634">
    <property type="term" value="C:nucleus"/>
    <property type="evidence" value="ECO:0007669"/>
    <property type="project" value="InterPro"/>
</dbReference>